<feature type="region of interest" description="Disordered" evidence="1">
    <location>
        <begin position="103"/>
        <end position="135"/>
    </location>
</feature>
<dbReference type="EMBL" id="QEIV01001340">
    <property type="protein sequence ID" value="PWZ96870.1"/>
    <property type="molecule type" value="Genomic_DNA"/>
</dbReference>
<gene>
    <name evidence="2" type="ORF">DD924_13265</name>
</gene>
<proteinExistence type="predicted"/>
<feature type="compositionally biased region" description="Basic and acidic residues" evidence="1">
    <location>
        <begin position="108"/>
        <end position="122"/>
    </location>
</feature>
<reference evidence="2 3" key="1">
    <citation type="journal article" date="2018" name="Vet. Microbiol.">
        <title>Clonal diversity and geographic distribution of methicillin-resistant Staphylococcus pseudintermedius from Australian animals: Discovery of novel sequence types.</title>
        <authorList>
            <person name="Worthing K.A."/>
            <person name="Abraham S."/>
            <person name="Coombs G.W."/>
            <person name="Pang S."/>
            <person name="Saputra S."/>
            <person name="Jordan D."/>
            <person name="Trott D.J."/>
            <person name="Norris J.M."/>
        </authorList>
    </citation>
    <scope>NUCLEOTIDE SEQUENCE [LARGE SCALE GENOMIC DNA]</scope>
    <source>
        <strain evidence="2 3">ST71 3</strain>
    </source>
</reference>
<accession>A0A317Z6H5</accession>
<name>A0A317Z6H5_STAPS</name>
<dbReference type="AlphaFoldDB" id="A0A317Z6H5"/>
<feature type="compositionally biased region" description="Basic residues" evidence="1">
    <location>
        <begin position="123"/>
        <end position="135"/>
    </location>
</feature>
<organism evidence="2 3">
    <name type="scientific">Staphylococcus pseudintermedius</name>
    <dbReference type="NCBI Taxonomy" id="283734"/>
    <lineage>
        <taxon>Bacteria</taxon>
        <taxon>Bacillati</taxon>
        <taxon>Bacillota</taxon>
        <taxon>Bacilli</taxon>
        <taxon>Bacillales</taxon>
        <taxon>Staphylococcaceae</taxon>
        <taxon>Staphylococcus</taxon>
        <taxon>Staphylococcus intermedius group</taxon>
    </lineage>
</organism>
<sequence>MRLNNVKLSELGQGALQELFESELEKVIENINDINTDPTKKRKITMTIDIKSDEYREIIFADAKVKSNLVSMDSTGIKLFNIVDENGERVVNELRSGAKGQAFIDDDGSIKNDDGSDIDEKSKTKKTSKVHQIYR</sequence>
<dbReference type="STRING" id="937773.SPSINT_1284"/>
<dbReference type="RefSeq" id="WP_037542877.1">
    <property type="nucleotide sequence ID" value="NZ_BAAFIG010000001.1"/>
</dbReference>
<evidence type="ECO:0000313" key="3">
    <source>
        <dbReference type="Proteomes" id="UP000246351"/>
    </source>
</evidence>
<protein>
    <recommendedName>
        <fullName evidence="4">Replication terminator protein</fullName>
    </recommendedName>
</protein>
<evidence type="ECO:0000313" key="2">
    <source>
        <dbReference type="EMBL" id="PWZ96870.1"/>
    </source>
</evidence>
<dbReference type="Proteomes" id="UP000246351">
    <property type="component" value="Unassembled WGS sequence"/>
</dbReference>
<evidence type="ECO:0008006" key="4">
    <source>
        <dbReference type="Google" id="ProtNLM"/>
    </source>
</evidence>
<comment type="caution">
    <text evidence="2">The sequence shown here is derived from an EMBL/GenBank/DDBJ whole genome shotgun (WGS) entry which is preliminary data.</text>
</comment>
<evidence type="ECO:0000256" key="1">
    <source>
        <dbReference type="SAM" id="MobiDB-lite"/>
    </source>
</evidence>